<dbReference type="EMBL" id="CAADIE010000001">
    <property type="protein sequence ID" value="VFR32447.1"/>
    <property type="molecule type" value="Genomic_DNA"/>
</dbReference>
<feature type="region of interest" description="Disordered" evidence="1">
    <location>
        <begin position="198"/>
        <end position="248"/>
    </location>
</feature>
<organism evidence="2">
    <name type="scientific">plant metagenome</name>
    <dbReference type="NCBI Taxonomy" id="1297885"/>
    <lineage>
        <taxon>unclassified sequences</taxon>
        <taxon>metagenomes</taxon>
        <taxon>organismal metagenomes</taxon>
    </lineage>
</organism>
<feature type="compositionally biased region" description="Basic and acidic residues" evidence="1">
    <location>
        <begin position="268"/>
        <end position="278"/>
    </location>
</feature>
<sequence length="365" mass="40051">MSTTTELAELPPPETALQVYSKPGGLDPWLDKIRAEVSGHVPDLSTKKGRDAIASLAFKVRKVKTALDGIGKDQVDRLKEIPKKIDAERKRMREALDALADEVRAPLDQWEQAEDDRVQRHKDAIEGIVSLAADCGETVESIRAAIGAAEAVAIGPEWEEFEPEAARTKDKALTGLRDRLAAREKYDAEQAELGRLRAEAAAREQKDREERIAREAAERAQREADAKAQADREAGIRREQEAKAAAERRELELKLQAEQAERAAAQAKADKLAAEQRAEQERVAAVEREKQAAEAARQAEIKRQADAQAAEQAESKRREADKAHKAKINRTALDAFIAGGMPADCAKQAVTLIAKGAIPAVKITY</sequence>
<name>A0A484Q691_9ZZZZ</name>
<feature type="region of interest" description="Disordered" evidence="1">
    <location>
        <begin position="283"/>
        <end position="326"/>
    </location>
</feature>
<feature type="region of interest" description="Disordered" evidence="1">
    <location>
        <begin position="1"/>
        <end position="20"/>
    </location>
</feature>
<dbReference type="AlphaFoldDB" id="A0A484Q691"/>
<feature type="region of interest" description="Disordered" evidence="1">
    <location>
        <begin position="259"/>
        <end position="278"/>
    </location>
</feature>
<proteinExistence type="predicted"/>
<gene>
    <name evidence="2" type="ORF">BER1_1105</name>
    <name evidence="3" type="ORF">BER2_1688</name>
</gene>
<dbReference type="EMBL" id="CAADIH010000018">
    <property type="protein sequence ID" value="VFR44251.1"/>
    <property type="molecule type" value="Genomic_DNA"/>
</dbReference>
<accession>A0A484Q691</accession>
<protein>
    <submittedName>
        <fullName evidence="2">TolA protein</fullName>
    </submittedName>
</protein>
<feature type="compositionally biased region" description="Basic and acidic residues" evidence="1">
    <location>
        <begin position="313"/>
        <end position="323"/>
    </location>
</feature>
<evidence type="ECO:0000313" key="2">
    <source>
        <dbReference type="EMBL" id="VFR32447.1"/>
    </source>
</evidence>
<feature type="compositionally biased region" description="Basic and acidic residues" evidence="1">
    <location>
        <begin position="283"/>
        <end position="305"/>
    </location>
</feature>
<reference evidence="2" key="1">
    <citation type="submission" date="2019-03" db="EMBL/GenBank/DDBJ databases">
        <authorList>
            <person name="Danneels B."/>
        </authorList>
    </citation>
    <scope>NUCLEOTIDE SEQUENCE</scope>
</reference>
<evidence type="ECO:0000313" key="3">
    <source>
        <dbReference type="EMBL" id="VFR44251.1"/>
    </source>
</evidence>
<evidence type="ECO:0000256" key="1">
    <source>
        <dbReference type="SAM" id="MobiDB-lite"/>
    </source>
</evidence>